<keyword evidence="1" id="KW-0175">Coiled coil</keyword>
<dbReference type="AlphaFoldDB" id="A0A813JPC1"/>
<reference evidence="2" key="1">
    <citation type="submission" date="2021-02" db="EMBL/GenBank/DDBJ databases">
        <authorList>
            <person name="Dougan E. K."/>
            <person name="Rhodes N."/>
            <person name="Thang M."/>
            <person name="Chan C."/>
        </authorList>
    </citation>
    <scope>NUCLEOTIDE SEQUENCE</scope>
</reference>
<accession>A0A813JPC1</accession>
<gene>
    <name evidence="2" type="ORF">PGLA2088_LOCUS21599</name>
</gene>
<dbReference type="InterPro" id="IPR038835">
    <property type="entry name" value="Giardin_beta-like"/>
</dbReference>
<protein>
    <submittedName>
        <fullName evidence="2">Uncharacterized protein</fullName>
    </submittedName>
</protein>
<dbReference type="EMBL" id="CAJNNW010025807">
    <property type="protein sequence ID" value="CAE8679886.1"/>
    <property type="molecule type" value="Genomic_DNA"/>
</dbReference>
<organism evidence="2 3">
    <name type="scientific">Polarella glacialis</name>
    <name type="common">Dinoflagellate</name>
    <dbReference type="NCBI Taxonomy" id="89957"/>
    <lineage>
        <taxon>Eukaryota</taxon>
        <taxon>Sar</taxon>
        <taxon>Alveolata</taxon>
        <taxon>Dinophyceae</taxon>
        <taxon>Suessiales</taxon>
        <taxon>Suessiaceae</taxon>
        <taxon>Polarella</taxon>
    </lineage>
</organism>
<dbReference type="PANTHER" id="PTHR37027:SF2">
    <property type="entry name" value="CHROMOSOME UNDETERMINED SCAFFOLD_148, WHOLE GENOME SHOTGUN SEQUENCE"/>
    <property type="match status" value="1"/>
</dbReference>
<sequence>MVEPAGYDERVLELSARLSGLQRELQRGRSSQLEQLQSKLRNLESSLAKAQNAAVKRLHPLRGELFELRSRVEAARLAGDESAEAQRAQAASINGRLQAAFEDEQRQGAEQEALLLKTFDERSSLLREAVEREGGLRQSAEELLHRFLGKEVPELRARLCQAAEDRDAMESRALQRVRLRLEELRRAAAAEAEARQNSEQALLRMCSELGAQLRADVDRERRARETAEEALVELLEAAHDRLNEVLELSGGGMQVPAATPAAPAPALAVVDRPQADRSLRGRSLTGRASGASSAAKHVSSLCKGTAMSLLARVV</sequence>
<feature type="coiled-coil region" evidence="1">
    <location>
        <begin position="174"/>
        <end position="237"/>
    </location>
</feature>
<dbReference type="Proteomes" id="UP000626109">
    <property type="component" value="Unassembled WGS sequence"/>
</dbReference>
<evidence type="ECO:0000313" key="2">
    <source>
        <dbReference type="EMBL" id="CAE8679886.1"/>
    </source>
</evidence>
<proteinExistence type="predicted"/>
<comment type="caution">
    <text evidence="2">The sequence shown here is derived from an EMBL/GenBank/DDBJ whole genome shotgun (WGS) entry which is preliminary data.</text>
</comment>
<evidence type="ECO:0000313" key="3">
    <source>
        <dbReference type="Proteomes" id="UP000626109"/>
    </source>
</evidence>
<evidence type="ECO:0000256" key="1">
    <source>
        <dbReference type="SAM" id="Coils"/>
    </source>
</evidence>
<name>A0A813JPC1_POLGL</name>
<dbReference type="PANTHER" id="PTHR37027">
    <property type="entry name" value="KDE4"/>
    <property type="match status" value="1"/>
</dbReference>